<gene>
    <name evidence="2" type="ORF">UFOVP790_11</name>
</gene>
<dbReference type="EMBL" id="LR796721">
    <property type="protein sequence ID" value="CAB4161772.1"/>
    <property type="molecule type" value="Genomic_DNA"/>
</dbReference>
<name>A0A6J5NSH7_9CAUD</name>
<proteinExistence type="predicted"/>
<sequence length="142" mass="15969">MKPILSKAAQQLREQFDDTFADRDRRSDGWIGDLRHSARPSDHNPDPATGMVRAIDVDRDVHKSGKPDLMPDIADQLRLAAKAGEKRIAYIIFDGRIASSRMGWRWRKYSGSNPHRAHCHVSFTKQGDADGSFFNIPLLGGK</sequence>
<feature type="region of interest" description="Disordered" evidence="1">
    <location>
        <begin position="29"/>
        <end position="49"/>
    </location>
</feature>
<protein>
    <submittedName>
        <fullName evidence="2">Uncharacterized protein</fullName>
    </submittedName>
</protein>
<evidence type="ECO:0000256" key="1">
    <source>
        <dbReference type="SAM" id="MobiDB-lite"/>
    </source>
</evidence>
<evidence type="ECO:0000313" key="2">
    <source>
        <dbReference type="EMBL" id="CAB4161772.1"/>
    </source>
</evidence>
<organism evidence="2">
    <name type="scientific">uncultured Caudovirales phage</name>
    <dbReference type="NCBI Taxonomy" id="2100421"/>
    <lineage>
        <taxon>Viruses</taxon>
        <taxon>Duplodnaviria</taxon>
        <taxon>Heunggongvirae</taxon>
        <taxon>Uroviricota</taxon>
        <taxon>Caudoviricetes</taxon>
        <taxon>Peduoviridae</taxon>
        <taxon>Maltschvirus</taxon>
        <taxon>Maltschvirus maltsch</taxon>
    </lineage>
</organism>
<reference evidence="2" key="1">
    <citation type="submission" date="2020-04" db="EMBL/GenBank/DDBJ databases">
        <authorList>
            <person name="Chiriac C."/>
            <person name="Salcher M."/>
            <person name="Ghai R."/>
            <person name="Kavagutti S V."/>
        </authorList>
    </citation>
    <scope>NUCLEOTIDE SEQUENCE</scope>
</reference>
<feature type="compositionally biased region" description="Basic and acidic residues" evidence="1">
    <location>
        <begin position="29"/>
        <end position="45"/>
    </location>
</feature>
<accession>A0A6J5NSH7</accession>